<accession>A0ACB9KCC7</accession>
<name>A0ACB9KCC7_9ASTR</name>
<gene>
    <name evidence="1" type="ORF">L1987_04043</name>
</gene>
<comment type="caution">
    <text evidence="1">The sequence shown here is derived from an EMBL/GenBank/DDBJ whole genome shotgun (WGS) entry which is preliminary data.</text>
</comment>
<keyword evidence="2" id="KW-1185">Reference proteome</keyword>
<sequence length="249" mass="27891">MSSHDNNKKGMRKTSRAAKTKNQSSNDKNLLQDGETSNSSTPTQTPIRRKRTRVRTSMLKDIYASLDAIDRLDNQSQDMTGEYDGMVITQPLAQPQAHRRPEMSPARFHSQPYQQPFMNTGSSSTGGTNDKGKQVVVDDTPDDIGFMGSNPKGAIRINENAASDNPDQHTKMLAFVESQRFHDLVQFLVQMSQSATQITTTIDNHHPSPSSPPATTIQDRGHATNPQQQRIRSGKRARRIPSRFKDYHM</sequence>
<organism evidence="1 2">
    <name type="scientific">Smallanthus sonchifolius</name>
    <dbReference type="NCBI Taxonomy" id="185202"/>
    <lineage>
        <taxon>Eukaryota</taxon>
        <taxon>Viridiplantae</taxon>
        <taxon>Streptophyta</taxon>
        <taxon>Embryophyta</taxon>
        <taxon>Tracheophyta</taxon>
        <taxon>Spermatophyta</taxon>
        <taxon>Magnoliopsida</taxon>
        <taxon>eudicotyledons</taxon>
        <taxon>Gunneridae</taxon>
        <taxon>Pentapetalae</taxon>
        <taxon>asterids</taxon>
        <taxon>campanulids</taxon>
        <taxon>Asterales</taxon>
        <taxon>Asteraceae</taxon>
        <taxon>Asteroideae</taxon>
        <taxon>Heliantheae alliance</taxon>
        <taxon>Millerieae</taxon>
        <taxon>Smallanthus</taxon>
    </lineage>
</organism>
<protein>
    <submittedName>
        <fullName evidence="1">Uncharacterized protein</fullName>
    </submittedName>
</protein>
<proteinExistence type="predicted"/>
<evidence type="ECO:0000313" key="1">
    <source>
        <dbReference type="EMBL" id="KAI3829912.1"/>
    </source>
</evidence>
<reference evidence="2" key="1">
    <citation type="journal article" date="2022" name="Mol. Ecol. Resour.">
        <title>The genomes of chicory, endive, great burdock and yacon provide insights into Asteraceae palaeo-polyploidization history and plant inulin production.</title>
        <authorList>
            <person name="Fan W."/>
            <person name="Wang S."/>
            <person name="Wang H."/>
            <person name="Wang A."/>
            <person name="Jiang F."/>
            <person name="Liu H."/>
            <person name="Zhao H."/>
            <person name="Xu D."/>
            <person name="Zhang Y."/>
        </authorList>
    </citation>
    <scope>NUCLEOTIDE SEQUENCE [LARGE SCALE GENOMIC DNA]</scope>
    <source>
        <strain evidence="2">cv. Yunnan</strain>
    </source>
</reference>
<reference evidence="1 2" key="2">
    <citation type="journal article" date="2022" name="Mol. Ecol. Resour.">
        <title>The genomes of chicory, endive, great burdock and yacon provide insights into Asteraceae paleo-polyploidization history and plant inulin production.</title>
        <authorList>
            <person name="Fan W."/>
            <person name="Wang S."/>
            <person name="Wang H."/>
            <person name="Wang A."/>
            <person name="Jiang F."/>
            <person name="Liu H."/>
            <person name="Zhao H."/>
            <person name="Xu D."/>
            <person name="Zhang Y."/>
        </authorList>
    </citation>
    <scope>NUCLEOTIDE SEQUENCE [LARGE SCALE GENOMIC DNA]</scope>
    <source>
        <strain evidence="2">cv. Yunnan</strain>
        <tissue evidence="1">Leaves</tissue>
    </source>
</reference>
<evidence type="ECO:0000313" key="2">
    <source>
        <dbReference type="Proteomes" id="UP001056120"/>
    </source>
</evidence>
<dbReference type="EMBL" id="CM042018">
    <property type="protein sequence ID" value="KAI3829912.1"/>
    <property type="molecule type" value="Genomic_DNA"/>
</dbReference>
<dbReference type="Proteomes" id="UP001056120">
    <property type="component" value="Linkage Group LG01"/>
</dbReference>